<dbReference type="EMBL" id="BRPJ01000034">
    <property type="protein sequence ID" value="GLB30097.1"/>
    <property type="molecule type" value="Genomic_DNA"/>
</dbReference>
<gene>
    <name evidence="1" type="ORF">LAD12857_20200</name>
</gene>
<comment type="caution">
    <text evidence="1">The sequence shown here is derived from an EMBL/GenBank/DDBJ whole genome shotgun (WGS) entry which is preliminary data.</text>
</comment>
<proteinExistence type="predicted"/>
<sequence length="571" mass="64358">MPQMIRPPGGKDETTYLRMLFLKTEQRLIAEINRKRSQGYVDYAEIAALNRTQKILQEMVDESWSYVPVMIEKIFYKSEAAANGYANAAGLTASQLGVVQQLSNNLLGDIVEASVTAQKNIEESFQIGRREADEIRKAALKSVAEAKAAGYGSGKAAVSMKKELQSIMATAENGTTEGITAFVDKSGRKWSLQDYCNMATRATARQAEVSAILTADPDHDLYRIVKIGSTCPICAPLEGRVYSRSGTNPDYPPLASAFGKIDPNGSNDLSNTYLNIHPNCLHALVKYTTIGKSEAQIQKDKDFSSFNKNPVTVDPRSKKQIAAYKEKIRNRQKLLSDYKQHERYRAILGNDVPKSFEKFRELKYNDGEGWKSAQALYRKTNAYNKIILKEPAITADLTQISKDTGIPMMGLEYRLKAKDSFLRKVGTESEHSLDPQRIKDTITSTNDVIRYTYQDNPLNLVNSYKNITGALQEKGYDLVRVKNFWHNKGNPYNGINCTFRLPDPKGKGYQDFEVQFHTPESYGVKDRMHKDYEAWRLLNASSPEAIALRRKMMEQSRGMEIPANIEEVKNK</sequence>
<name>A0ABQ5M5H5_9FIRM</name>
<evidence type="ECO:0008006" key="3">
    <source>
        <dbReference type="Google" id="ProtNLM"/>
    </source>
</evidence>
<organism evidence="1 2">
    <name type="scientific">Lacrimispora amygdalina</name>
    <dbReference type="NCBI Taxonomy" id="253257"/>
    <lineage>
        <taxon>Bacteria</taxon>
        <taxon>Bacillati</taxon>
        <taxon>Bacillota</taxon>
        <taxon>Clostridia</taxon>
        <taxon>Lachnospirales</taxon>
        <taxon>Lachnospiraceae</taxon>
        <taxon>Lacrimispora</taxon>
    </lineage>
</organism>
<reference evidence="1 2" key="1">
    <citation type="journal article" date="2024" name="Int. J. Syst. Evol. Microbiol.">
        <title>Lacrimispora brassicae sp. nov. isolated from fermented cabbage, and proposal of Clostridium indicum Gundawar et al. 2019 and Clostridium methoxybenzovorans Mechichi et al. 1999 as heterotypic synonyms of Lacrimispora amygdalina (Parshina et al. 2003) Haas and Blanchard 2020 and Lacrimispora indolis (McClung and McCoy 1957) Haas and Blanchard 2020, respectively.</title>
        <authorList>
            <person name="Kobayashi H."/>
            <person name="Tanizawa Y."/>
            <person name="Sakamoto M."/>
            <person name="Ohkuma M."/>
            <person name="Tohno M."/>
        </authorList>
    </citation>
    <scope>NUCLEOTIDE SEQUENCE [LARGE SCALE GENOMIC DNA]</scope>
    <source>
        <strain evidence="1 2">DSM 12857</strain>
    </source>
</reference>
<dbReference type="InterPro" id="IPR009319">
    <property type="entry name" value="Phage_A118_VSP1"/>
</dbReference>
<dbReference type="RefSeq" id="WP_346065215.1">
    <property type="nucleotide sequence ID" value="NZ_BRPJ01000034.1"/>
</dbReference>
<keyword evidence="2" id="KW-1185">Reference proteome</keyword>
<dbReference type="Proteomes" id="UP001419084">
    <property type="component" value="Unassembled WGS sequence"/>
</dbReference>
<evidence type="ECO:0000313" key="2">
    <source>
        <dbReference type="Proteomes" id="UP001419084"/>
    </source>
</evidence>
<accession>A0ABQ5M5H5</accession>
<dbReference type="Pfam" id="PF06152">
    <property type="entry name" value="Phage_min_cap2"/>
    <property type="match status" value="1"/>
</dbReference>
<protein>
    <recommendedName>
        <fullName evidence="3">Minor capsid protein</fullName>
    </recommendedName>
</protein>
<evidence type="ECO:0000313" key="1">
    <source>
        <dbReference type="EMBL" id="GLB30097.1"/>
    </source>
</evidence>